<evidence type="ECO:0000256" key="1">
    <source>
        <dbReference type="SAM" id="Phobius"/>
    </source>
</evidence>
<comment type="caution">
    <text evidence="2">The sequence shown here is derived from an EMBL/GenBank/DDBJ whole genome shotgun (WGS) entry which is preliminary data.</text>
</comment>
<keyword evidence="1" id="KW-0472">Membrane</keyword>
<keyword evidence="1" id="KW-1133">Transmembrane helix</keyword>
<proteinExistence type="predicted"/>
<gene>
    <name evidence="2" type="ORF">F2Q70_00003703</name>
</gene>
<accession>A0A8S9IVM7</accession>
<feature type="transmembrane region" description="Helical" evidence="1">
    <location>
        <begin position="34"/>
        <end position="54"/>
    </location>
</feature>
<dbReference type="AlphaFoldDB" id="A0A8S9IVM7"/>
<organism evidence="2">
    <name type="scientific">Brassica cretica</name>
    <name type="common">Mustard</name>
    <dbReference type="NCBI Taxonomy" id="69181"/>
    <lineage>
        <taxon>Eukaryota</taxon>
        <taxon>Viridiplantae</taxon>
        <taxon>Streptophyta</taxon>
        <taxon>Embryophyta</taxon>
        <taxon>Tracheophyta</taxon>
        <taxon>Spermatophyta</taxon>
        <taxon>Magnoliopsida</taxon>
        <taxon>eudicotyledons</taxon>
        <taxon>Gunneridae</taxon>
        <taxon>Pentapetalae</taxon>
        <taxon>rosids</taxon>
        <taxon>malvids</taxon>
        <taxon>Brassicales</taxon>
        <taxon>Brassicaceae</taxon>
        <taxon>Brassiceae</taxon>
        <taxon>Brassica</taxon>
    </lineage>
</organism>
<evidence type="ECO:0000313" key="2">
    <source>
        <dbReference type="EMBL" id="KAF2573463.1"/>
    </source>
</evidence>
<reference evidence="2" key="1">
    <citation type="submission" date="2019-12" db="EMBL/GenBank/DDBJ databases">
        <title>Genome sequencing and annotation of Brassica cretica.</title>
        <authorList>
            <person name="Studholme D.J."/>
            <person name="Sarris P.F."/>
        </authorList>
    </citation>
    <scope>NUCLEOTIDE SEQUENCE</scope>
    <source>
        <strain evidence="2">PFS-102/07</strain>
        <tissue evidence="2">Leaf</tissue>
    </source>
</reference>
<keyword evidence="1" id="KW-0812">Transmembrane</keyword>
<sequence>MTARVFKSLWNSAGLRSTAVSTAILPHMCAQLRWYYILVIGVYASVLAFGNMLMELAWDFYLRSEFDLKSDPDIRISDPDIRISGEAESGSV</sequence>
<name>A0A8S9IVM7_BRACR</name>
<dbReference type="EMBL" id="QGKY02001015">
    <property type="protein sequence ID" value="KAF2573463.1"/>
    <property type="molecule type" value="Genomic_DNA"/>
</dbReference>
<protein>
    <submittedName>
        <fullName evidence="2">Uncharacterized protein</fullName>
    </submittedName>
</protein>